<keyword evidence="4 6" id="KW-0808">Transferase</keyword>
<organism evidence="8 9">
    <name type="scientific">Hydrogenovibrio marinus</name>
    <dbReference type="NCBI Taxonomy" id="28885"/>
    <lineage>
        <taxon>Bacteria</taxon>
        <taxon>Pseudomonadati</taxon>
        <taxon>Pseudomonadota</taxon>
        <taxon>Gammaproteobacteria</taxon>
        <taxon>Thiotrichales</taxon>
        <taxon>Piscirickettsiaceae</taxon>
        <taxon>Hydrogenovibrio</taxon>
    </lineage>
</organism>
<evidence type="ECO:0000256" key="3">
    <source>
        <dbReference type="ARBA" id="ARBA00022576"/>
    </source>
</evidence>
<evidence type="ECO:0000256" key="1">
    <source>
        <dbReference type="ARBA" id="ARBA00001933"/>
    </source>
</evidence>
<dbReference type="Pfam" id="PF00155">
    <property type="entry name" value="Aminotran_1_2"/>
    <property type="match status" value="1"/>
</dbReference>
<dbReference type="GO" id="GO:0030170">
    <property type="term" value="F:pyridoxal phosphate binding"/>
    <property type="evidence" value="ECO:0007669"/>
    <property type="project" value="InterPro"/>
</dbReference>
<dbReference type="PANTHER" id="PTHR46383">
    <property type="entry name" value="ASPARTATE AMINOTRANSFERASE"/>
    <property type="match status" value="1"/>
</dbReference>
<evidence type="ECO:0000313" key="8">
    <source>
        <dbReference type="EMBL" id="KDN96664.1"/>
    </source>
</evidence>
<dbReference type="InterPro" id="IPR015424">
    <property type="entry name" value="PyrdxlP-dep_Trfase"/>
</dbReference>
<dbReference type="InterPro" id="IPR015422">
    <property type="entry name" value="PyrdxlP-dep_Trfase_small"/>
</dbReference>
<dbReference type="PROSITE" id="PS00105">
    <property type="entry name" value="AA_TRANSFER_CLASS_1"/>
    <property type="match status" value="1"/>
</dbReference>
<dbReference type="GO" id="GO:0008483">
    <property type="term" value="F:transaminase activity"/>
    <property type="evidence" value="ECO:0007669"/>
    <property type="project" value="UniProtKB-KW"/>
</dbReference>
<reference evidence="8 9" key="1">
    <citation type="submission" date="2014-04" db="EMBL/GenBank/DDBJ databases">
        <title>Draft genome sequence of Hydrogenovibrio marinus MH-110, a model organism for aerobic H2 metabolism.</title>
        <authorList>
            <person name="Cha H.J."/>
            <person name="Jo B.H."/>
            <person name="Hwang B.H."/>
        </authorList>
    </citation>
    <scope>NUCLEOTIDE SEQUENCE [LARGE SCALE GENOMIC DNA]</scope>
    <source>
        <strain evidence="8 9">MH-110</strain>
    </source>
</reference>
<evidence type="ECO:0000256" key="6">
    <source>
        <dbReference type="RuleBase" id="RU000481"/>
    </source>
</evidence>
<dbReference type="InterPro" id="IPR004839">
    <property type="entry name" value="Aminotransferase_I/II_large"/>
</dbReference>
<dbReference type="PANTHER" id="PTHR46383:SF1">
    <property type="entry name" value="ASPARTATE AMINOTRANSFERASE"/>
    <property type="match status" value="1"/>
</dbReference>
<dbReference type="Gene3D" id="3.90.1150.10">
    <property type="entry name" value="Aspartate Aminotransferase, domain 1"/>
    <property type="match status" value="1"/>
</dbReference>
<gene>
    <name evidence="8" type="ORF">EI16_10460</name>
</gene>
<feature type="domain" description="Aminotransferase class I/classII large" evidence="7">
    <location>
        <begin position="35"/>
        <end position="390"/>
    </location>
</feature>
<dbReference type="InterPro" id="IPR004838">
    <property type="entry name" value="NHTrfase_class1_PyrdxlP-BS"/>
</dbReference>
<protein>
    <recommendedName>
        <fullName evidence="6">Aminotransferase</fullName>
        <ecNumber evidence="6">2.6.1.-</ecNumber>
    </recommendedName>
</protein>
<comment type="similarity">
    <text evidence="2 6">Belongs to the class-I pyridoxal-phosphate-dependent aminotransferase family.</text>
</comment>
<keyword evidence="9" id="KW-1185">Reference proteome</keyword>
<dbReference type="CDD" id="cd00609">
    <property type="entry name" value="AAT_like"/>
    <property type="match status" value="1"/>
</dbReference>
<dbReference type="SUPFAM" id="SSF53383">
    <property type="entry name" value="PLP-dependent transferases"/>
    <property type="match status" value="1"/>
</dbReference>
<dbReference type="FunFam" id="3.40.640.10:FF:000033">
    <property type="entry name" value="Aspartate aminotransferase"/>
    <property type="match status" value="1"/>
</dbReference>
<keyword evidence="3 6" id="KW-0032">Aminotransferase</keyword>
<dbReference type="InterPro" id="IPR050596">
    <property type="entry name" value="AspAT/PAT-like"/>
</dbReference>
<accession>A0A066ZWN3</accession>
<comment type="caution">
    <text evidence="8">The sequence shown here is derived from an EMBL/GenBank/DDBJ whole genome shotgun (WGS) entry which is preliminary data.</text>
</comment>
<evidence type="ECO:0000256" key="2">
    <source>
        <dbReference type="ARBA" id="ARBA00007441"/>
    </source>
</evidence>
<dbReference type="AlphaFoldDB" id="A0A066ZWN3"/>
<evidence type="ECO:0000259" key="7">
    <source>
        <dbReference type="Pfam" id="PF00155"/>
    </source>
</evidence>
<dbReference type="EMBL" id="JMIU01000001">
    <property type="protein sequence ID" value="KDN96664.1"/>
    <property type="molecule type" value="Genomic_DNA"/>
</dbReference>
<comment type="cofactor">
    <cofactor evidence="1 6">
        <name>pyridoxal 5'-phosphate</name>
        <dbReference type="ChEBI" id="CHEBI:597326"/>
    </cofactor>
</comment>
<dbReference type="RefSeq" id="WP_029907567.1">
    <property type="nucleotide sequence ID" value="NZ_AP020335.1"/>
</dbReference>
<evidence type="ECO:0000256" key="5">
    <source>
        <dbReference type="ARBA" id="ARBA00022898"/>
    </source>
</evidence>
<dbReference type="EC" id="2.6.1.-" evidence="6"/>
<dbReference type="InterPro" id="IPR015421">
    <property type="entry name" value="PyrdxlP-dep_Trfase_major"/>
</dbReference>
<keyword evidence="5" id="KW-0663">Pyridoxal phosphate</keyword>
<dbReference type="Proteomes" id="UP000027341">
    <property type="component" value="Unassembled WGS sequence"/>
</dbReference>
<evidence type="ECO:0000313" key="9">
    <source>
        <dbReference type="Proteomes" id="UP000027341"/>
    </source>
</evidence>
<dbReference type="GO" id="GO:0006520">
    <property type="term" value="P:amino acid metabolic process"/>
    <property type="evidence" value="ECO:0007669"/>
    <property type="project" value="InterPro"/>
</dbReference>
<proteinExistence type="inferred from homology"/>
<evidence type="ECO:0000256" key="4">
    <source>
        <dbReference type="ARBA" id="ARBA00022679"/>
    </source>
</evidence>
<name>A0A066ZWN3_HYDMR</name>
<dbReference type="Gene3D" id="3.40.640.10">
    <property type="entry name" value="Type I PLP-dependent aspartate aminotransferase-like (Major domain)"/>
    <property type="match status" value="1"/>
</dbReference>
<sequence length="396" mass="43120">MPSNSRLSDRVNRVKPSLTLVITAKAAELRRAGRNIISLGAGEPDFGTPEHIKKAGIEAIEKEHTRYTAVDGIPELKDAIIAKFKRDNELDFEANQILVSSGGKQSFYNLCQGVLNDGDEVIIPAPYWVSYPDMALLAGGEPIIIEAGIEQGFKITAAQLEAAITPKTKMFVLNSPSNPTGAVYSAEELKAIGEVLKKHPNIIIASDDMYEHILLTDMPFTNILQVSPELTDRTVVLNGVSKAYSMTGWRIGYAGGPVDLIAAMRKVQSQSTSNPCSISQYASVEALDGPQECIQVMLTEFKKRHEFVVERINQIPGFKCIPAAGAFYAFMNVKDAMKMKGFSSDADFATAILEEVDVAAVPGSGFGSEGYLRISFATSMENLVEALNRIDRFMQA</sequence>
<dbReference type="STRING" id="28885.EI16_10460"/>